<evidence type="ECO:0008006" key="4">
    <source>
        <dbReference type="Google" id="ProtNLM"/>
    </source>
</evidence>
<evidence type="ECO:0000313" key="3">
    <source>
        <dbReference type="Proteomes" id="UP000190541"/>
    </source>
</evidence>
<dbReference type="EMBL" id="FUYS01000005">
    <property type="protein sequence ID" value="SKB62893.1"/>
    <property type="molecule type" value="Genomic_DNA"/>
</dbReference>
<feature type="transmembrane region" description="Helical" evidence="1">
    <location>
        <begin position="76"/>
        <end position="103"/>
    </location>
</feature>
<accession>A0A1T5CU88</accession>
<proteinExistence type="predicted"/>
<sequence>MNWKTMLSKRVMDIPVWMLITAAMAYCLAGHLTNWARFGKGGGWAWLAINASICGACLLFAQVARWCIHPESRRKGVVWAIALTAGFPLLGLAAVYLVLPAVGLRLHKPHVPFRWDEFLGKTISAYTTVFMGTLIYSFFYMLLLKSRRTHEMERAAALHEKAIATVKANQVLHSAQSHFIRHLLHDILGRAEKLNDAYIPEQINYIARTWDFIAEAMDKPIPLVHASRALKQLEEMAQSIKRRYNDRPVIQLRKSGEPREHIIAPLVLSTLLENADTHGWVDAAHPILADIAFTPGRLVFTCTNWKRPHATDKPTTGRGLQLVRQSLLLLDGCHHTLERDENEQQYTIRLTINYTTYD</sequence>
<organism evidence="2 3">
    <name type="scientific">Parapedobacter luteus</name>
    <dbReference type="NCBI Taxonomy" id="623280"/>
    <lineage>
        <taxon>Bacteria</taxon>
        <taxon>Pseudomonadati</taxon>
        <taxon>Bacteroidota</taxon>
        <taxon>Sphingobacteriia</taxon>
        <taxon>Sphingobacteriales</taxon>
        <taxon>Sphingobacteriaceae</taxon>
        <taxon>Parapedobacter</taxon>
    </lineage>
</organism>
<dbReference type="OrthoDB" id="700138at2"/>
<dbReference type="STRING" id="623280.SAMN05660226_02343"/>
<dbReference type="RefSeq" id="WP_079717037.1">
    <property type="nucleotide sequence ID" value="NZ_FUYS01000005.1"/>
</dbReference>
<keyword evidence="1" id="KW-1133">Transmembrane helix</keyword>
<reference evidence="2 3" key="1">
    <citation type="submission" date="2017-02" db="EMBL/GenBank/DDBJ databases">
        <authorList>
            <person name="Peterson S.W."/>
        </authorList>
    </citation>
    <scope>NUCLEOTIDE SEQUENCE [LARGE SCALE GENOMIC DNA]</scope>
    <source>
        <strain evidence="2 3">DSM 22899</strain>
    </source>
</reference>
<gene>
    <name evidence="2" type="ORF">SAMN05660226_02343</name>
</gene>
<protein>
    <recommendedName>
        <fullName evidence="4">Signal transduction histidine kinase internal region domain-containing protein</fullName>
    </recommendedName>
</protein>
<keyword evidence="1" id="KW-0472">Membrane</keyword>
<keyword evidence="3" id="KW-1185">Reference proteome</keyword>
<dbReference type="Proteomes" id="UP000190541">
    <property type="component" value="Unassembled WGS sequence"/>
</dbReference>
<keyword evidence="1" id="KW-0812">Transmembrane</keyword>
<feature type="transmembrane region" description="Helical" evidence="1">
    <location>
        <begin position="123"/>
        <end position="144"/>
    </location>
</feature>
<feature type="transmembrane region" description="Helical" evidence="1">
    <location>
        <begin position="44"/>
        <end position="64"/>
    </location>
</feature>
<evidence type="ECO:0000313" key="2">
    <source>
        <dbReference type="EMBL" id="SKB62893.1"/>
    </source>
</evidence>
<feature type="transmembrane region" description="Helical" evidence="1">
    <location>
        <begin position="12"/>
        <end position="32"/>
    </location>
</feature>
<evidence type="ECO:0000256" key="1">
    <source>
        <dbReference type="SAM" id="Phobius"/>
    </source>
</evidence>
<dbReference type="AlphaFoldDB" id="A0A1T5CU88"/>
<name>A0A1T5CU88_9SPHI</name>